<proteinExistence type="predicted"/>
<keyword evidence="1" id="KW-0812">Transmembrane</keyword>
<evidence type="ECO:0000256" key="1">
    <source>
        <dbReference type="SAM" id="Phobius"/>
    </source>
</evidence>
<dbReference type="Proteomes" id="UP000255523">
    <property type="component" value="Unassembled WGS sequence"/>
</dbReference>
<dbReference type="GeneID" id="77461135"/>
<evidence type="ECO:0008006" key="4">
    <source>
        <dbReference type="Google" id="ProtNLM"/>
    </source>
</evidence>
<accession>A0A380LIY9</accession>
<dbReference type="RefSeq" id="WP_022790260.1">
    <property type="nucleotide sequence ID" value="NZ_UHFX01000003.1"/>
</dbReference>
<evidence type="ECO:0000313" key="2">
    <source>
        <dbReference type="EMBL" id="SUO03281.1"/>
    </source>
</evidence>
<feature type="transmembrane region" description="Helical" evidence="1">
    <location>
        <begin position="62"/>
        <end position="92"/>
    </location>
</feature>
<keyword evidence="3" id="KW-1185">Reference proteome</keyword>
<dbReference type="OrthoDB" id="1649292at2"/>
<protein>
    <recommendedName>
        <fullName evidence="4">DUF3278 domain-containing protein</fullName>
    </recommendedName>
</protein>
<dbReference type="EMBL" id="UHFX01000003">
    <property type="protein sequence ID" value="SUO03281.1"/>
    <property type="molecule type" value="Genomic_DNA"/>
</dbReference>
<sequence length="185" mass="21413">MANRMNQRRRPVSKKKDTEQKVSGINVFYDAKDRPIYFDRFSKNGYLIKDVEKTYNFYSMRFAIGIIGAIISYAFNLSIAVCIGIGVVLYVFMEFQFRRFLRNLTVYKDFKPEKKIGRIEAEMGMETNKIALKGFLFLVLAVLLVLNCLEEQYTGVAMIINYILAAAALLYALFDFFVLAKKVKQ</sequence>
<name>A0A380LIY9_9FIRM</name>
<organism evidence="2 3">
    <name type="scientific">Faecalicoccus pleomorphus</name>
    <dbReference type="NCBI Taxonomy" id="1323"/>
    <lineage>
        <taxon>Bacteria</taxon>
        <taxon>Bacillati</taxon>
        <taxon>Bacillota</taxon>
        <taxon>Erysipelotrichia</taxon>
        <taxon>Erysipelotrichales</taxon>
        <taxon>Erysipelotrichaceae</taxon>
        <taxon>Faecalicoccus</taxon>
    </lineage>
</organism>
<feature type="transmembrane region" description="Helical" evidence="1">
    <location>
        <begin position="130"/>
        <end position="147"/>
    </location>
</feature>
<evidence type="ECO:0000313" key="3">
    <source>
        <dbReference type="Proteomes" id="UP000255523"/>
    </source>
</evidence>
<reference evidence="2 3" key="1">
    <citation type="submission" date="2018-06" db="EMBL/GenBank/DDBJ databases">
        <authorList>
            <consortium name="Pathogen Informatics"/>
            <person name="Doyle S."/>
        </authorList>
    </citation>
    <scope>NUCLEOTIDE SEQUENCE [LARGE SCALE GENOMIC DNA]</scope>
    <source>
        <strain evidence="2 3">NCTC11087</strain>
    </source>
</reference>
<dbReference type="AlphaFoldDB" id="A0A380LIY9"/>
<gene>
    <name evidence="2" type="ORF">NCTC11087_00137</name>
</gene>
<keyword evidence="1" id="KW-1133">Transmembrane helix</keyword>
<feature type="transmembrane region" description="Helical" evidence="1">
    <location>
        <begin position="159"/>
        <end position="180"/>
    </location>
</feature>
<keyword evidence="1" id="KW-0472">Membrane</keyword>